<evidence type="ECO:0000313" key="7">
    <source>
        <dbReference type="Proteomes" id="UP000297245"/>
    </source>
</evidence>
<dbReference type="Pfam" id="PF00484">
    <property type="entry name" value="Pro_CA"/>
    <property type="match status" value="1"/>
</dbReference>
<evidence type="ECO:0000256" key="5">
    <source>
        <dbReference type="RuleBase" id="RU003956"/>
    </source>
</evidence>
<dbReference type="EC" id="4.2.1.1" evidence="5"/>
<evidence type="ECO:0000256" key="3">
    <source>
        <dbReference type="ARBA" id="ARBA00022833"/>
    </source>
</evidence>
<name>A0A4V4HH24_DENBC</name>
<evidence type="ECO:0000256" key="4">
    <source>
        <dbReference type="PIRSR" id="PIRSR601765-1"/>
    </source>
</evidence>
<dbReference type="Gene3D" id="3.40.1050.10">
    <property type="entry name" value="Carbonic anhydrase"/>
    <property type="match status" value="1"/>
</dbReference>
<keyword evidence="3 4" id="KW-0862">Zinc</keyword>
<dbReference type="SUPFAM" id="SSF53056">
    <property type="entry name" value="beta-carbonic anhydrase, cab"/>
    <property type="match status" value="1"/>
</dbReference>
<feature type="binding site" evidence="4">
    <location>
        <position position="47"/>
    </location>
    <ligand>
        <name>Zn(2+)</name>
        <dbReference type="ChEBI" id="CHEBI:29105"/>
    </ligand>
</feature>
<evidence type="ECO:0000256" key="1">
    <source>
        <dbReference type="ARBA" id="ARBA00006217"/>
    </source>
</evidence>
<comment type="cofactor">
    <cofactor evidence="4">
        <name>Zn(2+)</name>
        <dbReference type="ChEBI" id="CHEBI:29105"/>
    </cofactor>
    <text evidence="4">Binds 1 zinc ion per subunit.</text>
</comment>
<keyword evidence="7" id="KW-1185">Reference proteome</keyword>
<organism evidence="6 7">
    <name type="scientific">Dendrothele bispora (strain CBS 962.96)</name>
    <dbReference type="NCBI Taxonomy" id="1314807"/>
    <lineage>
        <taxon>Eukaryota</taxon>
        <taxon>Fungi</taxon>
        <taxon>Dikarya</taxon>
        <taxon>Basidiomycota</taxon>
        <taxon>Agaricomycotina</taxon>
        <taxon>Agaricomycetes</taxon>
        <taxon>Agaricomycetidae</taxon>
        <taxon>Agaricales</taxon>
        <taxon>Agaricales incertae sedis</taxon>
        <taxon>Dendrothele</taxon>
    </lineage>
</organism>
<feature type="binding site" evidence="4">
    <location>
        <position position="98"/>
    </location>
    <ligand>
        <name>Zn(2+)</name>
        <dbReference type="ChEBI" id="CHEBI:29105"/>
    </ligand>
</feature>
<accession>A0A4V4HH24</accession>
<dbReference type="InterPro" id="IPR036874">
    <property type="entry name" value="Carbonic_anhydrase_sf"/>
</dbReference>
<keyword evidence="5" id="KW-0456">Lyase</keyword>
<dbReference type="GO" id="GO:0004089">
    <property type="term" value="F:carbonate dehydratase activity"/>
    <property type="evidence" value="ECO:0007669"/>
    <property type="project" value="UniProtKB-UniRule"/>
</dbReference>
<dbReference type="EMBL" id="ML179095">
    <property type="protein sequence ID" value="THV01086.1"/>
    <property type="molecule type" value="Genomic_DNA"/>
</dbReference>
<dbReference type="AlphaFoldDB" id="A0A4V4HH24"/>
<dbReference type="InterPro" id="IPR001765">
    <property type="entry name" value="Carbonic_anhydrase"/>
</dbReference>
<keyword evidence="2 4" id="KW-0479">Metal-binding</keyword>
<comment type="catalytic activity">
    <reaction evidence="5">
        <text>hydrogencarbonate + H(+) = CO2 + H2O</text>
        <dbReference type="Rhea" id="RHEA:10748"/>
        <dbReference type="ChEBI" id="CHEBI:15377"/>
        <dbReference type="ChEBI" id="CHEBI:15378"/>
        <dbReference type="ChEBI" id="CHEBI:16526"/>
        <dbReference type="ChEBI" id="CHEBI:17544"/>
        <dbReference type="EC" id="4.2.1.1"/>
    </reaction>
</comment>
<comment type="function">
    <text evidence="5">Reversible hydration of carbon dioxide.</text>
</comment>
<gene>
    <name evidence="6" type="ORF">K435DRAFT_854193</name>
</gene>
<dbReference type="Proteomes" id="UP000297245">
    <property type="component" value="Unassembled WGS sequence"/>
</dbReference>
<dbReference type="PANTHER" id="PTHR43175:SF3">
    <property type="entry name" value="CARBON DISULFIDE HYDROLASE"/>
    <property type="match status" value="1"/>
</dbReference>
<proteinExistence type="inferred from homology"/>
<feature type="binding site" evidence="4">
    <location>
        <position position="49"/>
    </location>
    <ligand>
        <name>Zn(2+)</name>
        <dbReference type="ChEBI" id="CHEBI:29105"/>
    </ligand>
</feature>
<dbReference type="PANTHER" id="PTHR43175">
    <property type="entry name" value="CARBONIC ANHYDRASE"/>
    <property type="match status" value="1"/>
</dbReference>
<evidence type="ECO:0000313" key="6">
    <source>
        <dbReference type="EMBL" id="THV01086.1"/>
    </source>
</evidence>
<comment type="similarity">
    <text evidence="1 5">Belongs to the beta-class carbonic anhydrase family.</text>
</comment>
<protein>
    <recommendedName>
        <fullName evidence="5">Carbonic anhydrase</fullName>
        <ecNumber evidence="5">4.2.1.1</ecNumber>
    </recommendedName>
    <alternativeName>
        <fullName evidence="5">Carbonate dehydratase</fullName>
    </alternativeName>
</protein>
<sequence length="206" mass="22677">MPPYPTTAPVPSQELLDRNAKYASESHKPKLGQAHWGNIPHHAVVTCMDSRINPHEQLGLGINDTAVIRNAGGGVAEILPTILAAQKFGVRHFMLLKHTDCGGFHLTGTEIVEHFKAHAKDSGVLDRYSTESESESNSEPGGDLYLKELKGVKDKVKEFGFGTATIEEIVLRDVEFLKEKSGLMFEETEVSGWVLDDETGKIRQIV</sequence>
<reference evidence="6 7" key="1">
    <citation type="journal article" date="2019" name="Nat. Ecol. Evol.">
        <title>Megaphylogeny resolves global patterns of mushroom evolution.</title>
        <authorList>
            <person name="Varga T."/>
            <person name="Krizsan K."/>
            <person name="Foldi C."/>
            <person name="Dima B."/>
            <person name="Sanchez-Garcia M."/>
            <person name="Sanchez-Ramirez S."/>
            <person name="Szollosi G.J."/>
            <person name="Szarkandi J.G."/>
            <person name="Papp V."/>
            <person name="Albert L."/>
            <person name="Andreopoulos W."/>
            <person name="Angelini C."/>
            <person name="Antonin V."/>
            <person name="Barry K.W."/>
            <person name="Bougher N.L."/>
            <person name="Buchanan P."/>
            <person name="Buyck B."/>
            <person name="Bense V."/>
            <person name="Catcheside P."/>
            <person name="Chovatia M."/>
            <person name="Cooper J."/>
            <person name="Damon W."/>
            <person name="Desjardin D."/>
            <person name="Finy P."/>
            <person name="Geml J."/>
            <person name="Haridas S."/>
            <person name="Hughes K."/>
            <person name="Justo A."/>
            <person name="Karasinski D."/>
            <person name="Kautmanova I."/>
            <person name="Kiss B."/>
            <person name="Kocsube S."/>
            <person name="Kotiranta H."/>
            <person name="LaButti K.M."/>
            <person name="Lechner B.E."/>
            <person name="Liimatainen K."/>
            <person name="Lipzen A."/>
            <person name="Lukacs Z."/>
            <person name="Mihaltcheva S."/>
            <person name="Morgado L.N."/>
            <person name="Niskanen T."/>
            <person name="Noordeloos M.E."/>
            <person name="Ohm R.A."/>
            <person name="Ortiz-Santana B."/>
            <person name="Ovrebo C."/>
            <person name="Racz N."/>
            <person name="Riley R."/>
            <person name="Savchenko A."/>
            <person name="Shiryaev A."/>
            <person name="Soop K."/>
            <person name="Spirin V."/>
            <person name="Szebenyi C."/>
            <person name="Tomsovsky M."/>
            <person name="Tulloss R.E."/>
            <person name="Uehling J."/>
            <person name="Grigoriev I.V."/>
            <person name="Vagvolgyi C."/>
            <person name="Papp T."/>
            <person name="Martin F.M."/>
            <person name="Miettinen O."/>
            <person name="Hibbett D.S."/>
            <person name="Nagy L.G."/>
        </authorList>
    </citation>
    <scope>NUCLEOTIDE SEQUENCE [LARGE SCALE GENOMIC DNA]</scope>
    <source>
        <strain evidence="6 7">CBS 962.96</strain>
    </source>
</reference>
<evidence type="ECO:0000256" key="2">
    <source>
        <dbReference type="ARBA" id="ARBA00022723"/>
    </source>
</evidence>
<dbReference type="OrthoDB" id="10248475at2759"/>
<dbReference type="GO" id="GO:0008270">
    <property type="term" value="F:zinc ion binding"/>
    <property type="evidence" value="ECO:0007669"/>
    <property type="project" value="UniProtKB-UniRule"/>
</dbReference>
<feature type="binding site" evidence="4">
    <location>
        <position position="101"/>
    </location>
    <ligand>
        <name>Zn(2+)</name>
        <dbReference type="ChEBI" id="CHEBI:29105"/>
    </ligand>
</feature>
<dbReference type="SMART" id="SM00947">
    <property type="entry name" value="Pro_CA"/>
    <property type="match status" value="1"/>
</dbReference>